<proteinExistence type="predicted"/>
<dbReference type="EMBL" id="KR029577">
    <property type="protein sequence ID" value="AKH45820.1"/>
    <property type="molecule type" value="Genomic_DNA"/>
</dbReference>
<reference evidence="1" key="2">
    <citation type="submission" date="2015-03" db="EMBL/GenBank/DDBJ databases">
        <authorList>
            <person name="Chow C.-E.T."/>
            <person name="Winget D.M."/>
            <person name="White R.A.III."/>
            <person name="Hallam S.J."/>
            <person name="Suttle C.A."/>
        </authorList>
    </citation>
    <scope>NUCLEOTIDE SEQUENCE</scope>
    <source>
        <strain evidence="1">Anoxic3_1</strain>
    </source>
</reference>
<sequence>MCDYRRTLEGRPLACPRSRPAGCGSRSGCWRVGSPALPATGLDCCSVPLPLAPALARNQQKAHGSSGGECLKLDPLFPPA</sequence>
<name>A0A0F7L1R8_9VIRU</name>
<evidence type="ECO:0000313" key="1">
    <source>
        <dbReference type="EMBL" id="AKH45820.1"/>
    </source>
</evidence>
<organism evidence="1">
    <name type="scientific">uncultured marine virus</name>
    <dbReference type="NCBI Taxonomy" id="186617"/>
    <lineage>
        <taxon>Viruses</taxon>
        <taxon>environmental samples</taxon>
    </lineage>
</organism>
<reference evidence="1" key="1">
    <citation type="journal article" date="2015" name="Front. Microbiol.">
        <title>Combining genomic sequencing methods to explore viral diversity and reveal potential virus-host interactions.</title>
        <authorList>
            <person name="Chow C.E."/>
            <person name="Winget D.M."/>
            <person name="White R.A.III."/>
            <person name="Hallam S.J."/>
            <person name="Suttle C.A."/>
        </authorList>
    </citation>
    <scope>NUCLEOTIDE SEQUENCE</scope>
    <source>
        <strain evidence="1">Anoxic3_1</strain>
    </source>
</reference>
<accession>A0A0F7L1R8</accession>
<protein>
    <submittedName>
        <fullName evidence="1">Uncharacterized protein</fullName>
    </submittedName>
</protein>